<evidence type="ECO:0000313" key="3">
    <source>
        <dbReference type="EMBL" id="TDQ41158.1"/>
    </source>
</evidence>
<accession>A0A4R6U3U2</accession>
<reference evidence="3 4" key="1">
    <citation type="submission" date="2019-03" db="EMBL/GenBank/DDBJ databases">
        <title>Genomic Encyclopedia of Type Strains, Phase IV (KMG-IV): sequencing the most valuable type-strain genomes for metagenomic binning, comparative biology and taxonomic classification.</title>
        <authorList>
            <person name="Goeker M."/>
        </authorList>
    </citation>
    <scope>NUCLEOTIDE SEQUENCE [LARGE SCALE GENOMIC DNA]</scope>
    <source>
        <strain evidence="3 4">DSM 28697</strain>
    </source>
</reference>
<sequence length="349" mass="36831">MTLIFSPLSRAIGGILLSVSLIGCANQTTTSEETASSGFPMMIENCGRQVTIEAPPERLYVIGGEAGTLIHSAGGSDKINTFSPLVGEPLGEAEEVLGEKKQLPIHTASEMSREVIIGESPDLVVAFGLSGFEPEDLEAAGIPTYVINGYCGGFGAGQSTIENPLEGIYEDVATLGTILGTEDIANAAVADMKARVEKVKQRAQQASTDDTKVAALFVAGGGGGIGAYGNRSMIHQQMEYVGLTNVFEETSERYFEPSIESFIDAAPERIIALHEPADITEESVQSVLTERPDIASVPAIMNNQIDALNFFYSGHGSLAIEGLEMLSNLVNESSDTEDGSSQEESSVGK</sequence>
<feature type="domain" description="Fe/B12 periplasmic-binding" evidence="2">
    <location>
        <begin position="58"/>
        <end position="334"/>
    </location>
</feature>
<dbReference type="AlphaFoldDB" id="A0A4R6U3U2"/>
<evidence type="ECO:0000256" key="1">
    <source>
        <dbReference type="ARBA" id="ARBA00008814"/>
    </source>
</evidence>
<keyword evidence="4" id="KW-1185">Reference proteome</keyword>
<dbReference type="Proteomes" id="UP000295632">
    <property type="component" value="Unassembled WGS sequence"/>
</dbReference>
<dbReference type="SUPFAM" id="SSF53807">
    <property type="entry name" value="Helical backbone' metal receptor"/>
    <property type="match status" value="1"/>
</dbReference>
<proteinExistence type="inferred from homology"/>
<dbReference type="Gene3D" id="3.40.50.1980">
    <property type="entry name" value="Nitrogenase molybdenum iron protein domain"/>
    <property type="match status" value="2"/>
</dbReference>
<comment type="similarity">
    <text evidence="1">Belongs to the bacterial solute-binding protein 8 family.</text>
</comment>
<dbReference type="PROSITE" id="PS50983">
    <property type="entry name" value="FE_B12_PBP"/>
    <property type="match status" value="1"/>
</dbReference>
<protein>
    <submittedName>
        <fullName evidence="3">ABC-type Fe3+-hydroxamate transport system substrate-binding protein</fullName>
    </submittedName>
</protein>
<evidence type="ECO:0000313" key="4">
    <source>
        <dbReference type="Proteomes" id="UP000295632"/>
    </source>
</evidence>
<dbReference type="InterPro" id="IPR002491">
    <property type="entry name" value="ABC_transptr_periplasmic_BD"/>
</dbReference>
<organism evidence="3 4">
    <name type="scientific">Aureibacillus halotolerans</name>
    <dbReference type="NCBI Taxonomy" id="1508390"/>
    <lineage>
        <taxon>Bacteria</taxon>
        <taxon>Bacillati</taxon>
        <taxon>Bacillota</taxon>
        <taxon>Bacilli</taxon>
        <taxon>Bacillales</taxon>
        <taxon>Bacillaceae</taxon>
        <taxon>Aureibacillus</taxon>
    </lineage>
</organism>
<gene>
    <name evidence="3" type="ORF">EV213_104156</name>
</gene>
<name>A0A4R6U3U2_9BACI</name>
<dbReference type="PANTHER" id="PTHR30535:SF34">
    <property type="entry name" value="MOLYBDATE-BINDING PROTEIN MOLA"/>
    <property type="match status" value="1"/>
</dbReference>
<dbReference type="InterPro" id="IPR050902">
    <property type="entry name" value="ABC_Transporter_SBP"/>
</dbReference>
<dbReference type="RefSeq" id="WP_133579757.1">
    <property type="nucleotide sequence ID" value="NZ_SNYJ01000004.1"/>
</dbReference>
<evidence type="ECO:0000259" key="2">
    <source>
        <dbReference type="PROSITE" id="PS50983"/>
    </source>
</evidence>
<dbReference type="Pfam" id="PF01497">
    <property type="entry name" value="Peripla_BP_2"/>
    <property type="match status" value="1"/>
</dbReference>
<comment type="caution">
    <text evidence="3">The sequence shown here is derived from an EMBL/GenBank/DDBJ whole genome shotgun (WGS) entry which is preliminary data.</text>
</comment>
<dbReference type="GO" id="GO:0071281">
    <property type="term" value="P:cellular response to iron ion"/>
    <property type="evidence" value="ECO:0007669"/>
    <property type="project" value="TreeGrafter"/>
</dbReference>
<dbReference type="EMBL" id="SNYJ01000004">
    <property type="protein sequence ID" value="TDQ41158.1"/>
    <property type="molecule type" value="Genomic_DNA"/>
</dbReference>
<dbReference type="OrthoDB" id="9816357at2"/>
<dbReference type="PANTHER" id="PTHR30535">
    <property type="entry name" value="VITAMIN B12-BINDING PROTEIN"/>
    <property type="match status" value="1"/>
</dbReference>